<gene>
    <name evidence="1" type="ORF">F2P81_023802</name>
</gene>
<organism evidence="1 2">
    <name type="scientific">Scophthalmus maximus</name>
    <name type="common">Turbot</name>
    <name type="synonym">Psetta maxima</name>
    <dbReference type="NCBI Taxonomy" id="52904"/>
    <lineage>
        <taxon>Eukaryota</taxon>
        <taxon>Metazoa</taxon>
        <taxon>Chordata</taxon>
        <taxon>Craniata</taxon>
        <taxon>Vertebrata</taxon>
        <taxon>Euteleostomi</taxon>
        <taxon>Actinopterygii</taxon>
        <taxon>Neopterygii</taxon>
        <taxon>Teleostei</taxon>
        <taxon>Neoteleostei</taxon>
        <taxon>Acanthomorphata</taxon>
        <taxon>Carangaria</taxon>
        <taxon>Pleuronectiformes</taxon>
        <taxon>Pleuronectoidei</taxon>
        <taxon>Scophthalmidae</taxon>
        <taxon>Scophthalmus</taxon>
    </lineage>
</organism>
<accession>A0A6A4RVS0</accession>
<dbReference type="AlphaFoldDB" id="A0A6A4RVS0"/>
<comment type="caution">
    <text evidence="1">The sequence shown here is derived from an EMBL/GenBank/DDBJ whole genome shotgun (WGS) entry which is preliminary data.</text>
</comment>
<dbReference type="Proteomes" id="UP000438429">
    <property type="component" value="Unassembled WGS sequence"/>
</dbReference>
<protein>
    <submittedName>
        <fullName evidence="1">Uncharacterized protein</fullName>
    </submittedName>
</protein>
<proteinExistence type="predicted"/>
<evidence type="ECO:0000313" key="2">
    <source>
        <dbReference type="Proteomes" id="UP000438429"/>
    </source>
</evidence>
<evidence type="ECO:0000313" key="1">
    <source>
        <dbReference type="EMBL" id="KAF0023172.1"/>
    </source>
</evidence>
<name>A0A6A4RVS0_SCOMX</name>
<dbReference type="EMBL" id="VEVO01000022">
    <property type="protein sequence ID" value="KAF0023172.1"/>
    <property type="molecule type" value="Genomic_DNA"/>
</dbReference>
<reference evidence="1 2" key="1">
    <citation type="submission" date="2019-06" db="EMBL/GenBank/DDBJ databases">
        <title>Draft genomes of female and male turbot (Scophthalmus maximus).</title>
        <authorList>
            <person name="Xu H."/>
            <person name="Xu X.-W."/>
            <person name="Shao C."/>
            <person name="Chen S."/>
        </authorList>
    </citation>
    <scope>NUCLEOTIDE SEQUENCE [LARGE SCALE GENOMIC DNA]</scope>
    <source>
        <strain evidence="1">Ysfricsl-2016a</strain>
        <tissue evidence="1">Blood</tissue>
    </source>
</reference>
<sequence length="139" mass="15701">MLIRALVRTRYPRHFLCMPDCSRVLCLRQSSEQKDGTGTGEKSHVTCAAAKKYVRRVSSAGKHFAQAAVRTAFNSCVSSRRILIPIKSVQYGVADLSALWQASRITLPLIEYLDRFASRSQQLQRNRCRCVKVKQQASL</sequence>